<keyword evidence="3 5" id="KW-0949">S-adenosyl-L-methionine</keyword>
<evidence type="ECO:0000256" key="7">
    <source>
        <dbReference type="RuleBase" id="RU000417"/>
    </source>
</evidence>
<sequence length="338" mass="36924">MIDLFAGCGGLSQGFRAAFDPVLAVEHDHAAAATYAANFGPEHVHQGDIATVTDVPEVDLVVGGPPCQGFSALGSRDVDDPRNALWREYFRVVRAARPRAFVIENVDRFLGSAEFALLRTEAAAAGYELSWGLLLAADFGVPQRRKRAFVLGSRVGALPLPTPTHTRADWVGVRTAITGLPAAPASTTLPSRSVRAFGRTLPGDFRGLDLHVGRNPTPLSLARYRAIPPGGGRFDLPDDLLPRCWREKRTGTTDVMGRMRWDQPSLTIRTEFFKPEKGRYLHPEHHRPITHLEAARLQSFPDTFRWRGSKIEIARQIGNAVPPLLAGAVAARVADHLG</sequence>
<comment type="catalytic activity">
    <reaction evidence="7">
        <text>a 2'-deoxycytidine in DNA + S-adenosyl-L-methionine = a 5-methyl-2'-deoxycytidine in DNA + S-adenosyl-L-homocysteine + H(+)</text>
        <dbReference type="Rhea" id="RHEA:13681"/>
        <dbReference type="Rhea" id="RHEA-COMP:11369"/>
        <dbReference type="Rhea" id="RHEA-COMP:11370"/>
        <dbReference type="ChEBI" id="CHEBI:15378"/>
        <dbReference type="ChEBI" id="CHEBI:57856"/>
        <dbReference type="ChEBI" id="CHEBI:59789"/>
        <dbReference type="ChEBI" id="CHEBI:85452"/>
        <dbReference type="ChEBI" id="CHEBI:85454"/>
        <dbReference type="EC" id="2.1.1.37"/>
    </reaction>
</comment>
<organism evidence="8 9">
    <name type="scientific">Actinokineospora bangkokensis</name>
    <dbReference type="NCBI Taxonomy" id="1193682"/>
    <lineage>
        <taxon>Bacteria</taxon>
        <taxon>Bacillati</taxon>
        <taxon>Actinomycetota</taxon>
        <taxon>Actinomycetes</taxon>
        <taxon>Pseudonocardiales</taxon>
        <taxon>Pseudonocardiaceae</taxon>
        <taxon>Actinokineospora</taxon>
    </lineage>
</organism>
<keyword evidence="1 5" id="KW-0489">Methyltransferase</keyword>
<dbReference type="InterPro" id="IPR001525">
    <property type="entry name" value="C5_MeTfrase"/>
</dbReference>
<dbReference type="Gene3D" id="3.40.50.150">
    <property type="entry name" value="Vaccinia Virus protein VP39"/>
    <property type="match status" value="1"/>
</dbReference>
<dbReference type="PRINTS" id="PR00105">
    <property type="entry name" value="C5METTRFRASE"/>
</dbReference>
<dbReference type="PROSITE" id="PS00094">
    <property type="entry name" value="C5_MTASE_1"/>
    <property type="match status" value="1"/>
</dbReference>
<dbReference type="OrthoDB" id="9813719at2"/>
<dbReference type="GO" id="GO:0009307">
    <property type="term" value="P:DNA restriction-modification system"/>
    <property type="evidence" value="ECO:0007669"/>
    <property type="project" value="UniProtKB-KW"/>
</dbReference>
<dbReference type="InterPro" id="IPR031303">
    <property type="entry name" value="C5_meth_CS"/>
</dbReference>
<accession>A0A1Q9LD29</accession>
<dbReference type="PROSITE" id="PS00095">
    <property type="entry name" value="C5_MTASE_2"/>
    <property type="match status" value="1"/>
</dbReference>
<comment type="caution">
    <text evidence="8">The sequence shown here is derived from an EMBL/GenBank/DDBJ whole genome shotgun (WGS) entry which is preliminary data.</text>
</comment>
<dbReference type="Pfam" id="PF00145">
    <property type="entry name" value="DNA_methylase"/>
    <property type="match status" value="2"/>
</dbReference>
<keyword evidence="9" id="KW-1185">Reference proteome</keyword>
<evidence type="ECO:0000256" key="1">
    <source>
        <dbReference type="ARBA" id="ARBA00022603"/>
    </source>
</evidence>
<dbReference type="NCBIfam" id="TIGR00675">
    <property type="entry name" value="dcm"/>
    <property type="match status" value="1"/>
</dbReference>
<evidence type="ECO:0000256" key="3">
    <source>
        <dbReference type="ARBA" id="ARBA00022691"/>
    </source>
</evidence>
<dbReference type="Proteomes" id="UP000186040">
    <property type="component" value="Unassembled WGS sequence"/>
</dbReference>
<dbReference type="PANTHER" id="PTHR10629">
    <property type="entry name" value="CYTOSINE-SPECIFIC METHYLTRANSFERASE"/>
    <property type="match status" value="1"/>
</dbReference>
<protein>
    <recommendedName>
        <fullName evidence="7">Cytosine-specific methyltransferase</fullName>
        <ecNumber evidence="7">2.1.1.37</ecNumber>
    </recommendedName>
</protein>
<evidence type="ECO:0000256" key="6">
    <source>
        <dbReference type="RuleBase" id="RU000416"/>
    </source>
</evidence>
<dbReference type="EC" id="2.1.1.37" evidence="7"/>
<dbReference type="GO" id="GO:0032259">
    <property type="term" value="P:methylation"/>
    <property type="evidence" value="ECO:0007669"/>
    <property type="project" value="UniProtKB-KW"/>
</dbReference>
<dbReference type="InterPro" id="IPR050390">
    <property type="entry name" value="C5-Methyltransferase"/>
</dbReference>
<evidence type="ECO:0000313" key="9">
    <source>
        <dbReference type="Proteomes" id="UP000186040"/>
    </source>
</evidence>
<evidence type="ECO:0000256" key="5">
    <source>
        <dbReference type="PROSITE-ProRule" id="PRU01016"/>
    </source>
</evidence>
<dbReference type="GO" id="GO:0044027">
    <property type="term" value="P:negative regulation of gene expression via chromosomal CpG island methylation"/>
    <property type="evidence" value="ECO:0007669"/>
    <property type="project" value="TreeGrafter"/>
</dbReference>
<dbReference type="STRING" id="1193682.BJP25_02690"/>
<dbReference type="GO" id="GO:0003677">
    <property type="term" value="F:DNA binding"/>
    <property type="evidence" value="ECO:0007669"/>
    <property type="project" value="TreeGrafter"/>
</dbReference>
<keyword evidence="2 5" id="KW-0808">Transferase</keyword>
<keyword evidence="4" id="KW-0680">Restriction system</keyword>
<name>A0A1Q9LD29_9PSEU</name>
<comment type="similarity">
    <text evidence="5 6">Belongs to the class I-like SAM-binding methyltransferase superfamily. C5-methyltransferase family.</text>
</comment>
<dbReference type="InterPro" id="IPR018117">
    <property type="entry name" value="C5_DNA_meth_AS"/>
</dbReference>
<gene>
    <name evidence="8" type="ORF">BJP25_02690</name>
</gene>
<evidence type="ECO:0000256" key="4">
    <source>
        <dbReference type="ARBA" id="ARBA00022747"/>
    </source>
</evidence>
<proteinExistence type="inferred from homology"/>
<dbReference type="AlphaFoldDB" id="A0A1Q9LD29"/>
<dbReference type="GO" id="GO:0003886">
    <property type="term" value="F:DNA (cytosine-5-)-methyltransferase activity"/>
    <property type="evidence" value="ECO:0007669"/>
    <property type="project" value="UniProtKB-EC"/>
</dbReference>
<dbReference type="Gene3D" id="3.90.120.10">
    <property type="entry name" value="DNA Methylase, subunit A, domain 2"/>
    <property type="match status" value="1"/>
</dbReference>
<evidence type="ECO:0000313" key="8">
    <source>
        <dbReference type="EMBL" id="OLR89922.1"/>
    </source>
</evidence>
<dbReference type="PANTHER" id="PTHR10629:SF52">
    <property type="entry name" value="DNA (CYTOSINE-5)-METHYLTRANSFERASE 1"/>
    <property type="match status" value="1"/>
</dbReference>
<dbReference type="EMBL" id="MKQR01000028">
    <property type="protein sequence ID" value="OLR89922.1"/>
    <property type="molecule type" value="Genomic_DNA"/>
</dbReference>
<dbReference type="PROSITE" id="PS51679">
    <property type="entry name" value="SAM_MT_C5"/>
    <property type="match status" value="1"/>
</dbReference>
<feature type="active site" evidence="5">
    <location>
        <position position="67"/>
    </location>
</feature>
<reference evidence="8 9" key="1">
    <citation type="submission" date="2016-10" db="EMBL/GenBank/DDBJ databases">
        <title>The Draft Genome Sequence of Actinokineospora bangkokensis 44EHWT reveals the biosynthetic pathway of antifungal compounds Thailandins with unusual extender unit butylmalonyl-CoA.</title>
        <authorList>
            <person name="Greule A."/>
            <person name="Intra B."/>
            <person name="Flemming S."/>
            <person name="Rommel M.G."/>
            <person name="Panbangred W."/>
            <person name="Bechthold A."/>
        </authorList>
    </citation>
    <scope>NUCLEOTIDE SEQUENCE [LARGE SCALE GENOMIC DNA]</scope>
    <source>
        <strain evidence="8 9">44EHW</strain>
    </source>
</reference>
<evidence type="ECO:0000256" key="2">
    <source>
        <dbReference type="ARBA" id="ARBA00022679"/>
    </source>
</evidence>
<dbReference type="SUPFAM" id="SSF53335">
    <property type="entry name" value="S-adenosyl-L-methionine-dependent methyltransferases"/>
    <property type="match status" value="1"/>
</dbReference>
<dbReference type="InterPro" id="IPR029063">
    <property type="entry name" value="SAM-dependent_MTases_sf"/>
</dbReference>